<dbReference type="AlphaFoldDB" id="A0A2A2SC08"/>
<organism evidence="4 5">
    <name type="scientific">Sphingomonas lenta</name>
    <dbReference type="NCBI Taxonomy" id="1141887"/>
    <lineage>
        <taxon>Bacteria</taxon>
        <taxon>Pseudomonadati</taxon>
        <taxon>Pseudomonadota</taxon>
        <taxon>Alphaproteobacteria</taxon>
        <taxon>Sphingomonadales</taxon>
        <taxon>Sphingomonadaceae</taxon>
        <taxon>Sphingomonas</taxon>
    </lineage>
</organism>
<reference evidence="4" key="2">
    <citation type="submission" date="2017-09" db="EMBL/GenBank/DDBJ databases">
        <authorList>
            <person name="Ehlers B."/>
            <person name="Leendertz F.H."/>
        </authorList>
    </citation>
    <scope>NUCLEOTIDE SEQUENCE [LARGE SCALE GENOMIC DNA]</scope>
    <source>
        <strain evidence="4">1PNM-20</strain>
    </source>
</reference>
<keyword evidence="5" id="KW-1185">Reference proteome</keyword>
<keyword evidence="2" id="KW-0560">Oxidoreductase</keyword>
<dbReference type="Gene3D" id="1.10.540.10">
    <property type="entry name" value="Acyl-CoA dehydrogenase/oxidase, N-terminal domain"/>
    <property type="match status" value="1"/>
</dbReference>
<feature type="non-terminal residue" evidence="4">
    <location>
        <position position="57"/>
    </location>
</feature>
<dbReference type="PANTHER" id="PTHR42807:SF1">
    <property type="entry name" value="GLUTARYL-COA DEHYDROGENASE, MITOCHONDRIAL"/>
    <property type="match status" value="1"/>
</dbReference>
<reference evidence="5" key="1">
    <citation type="submission" date="2017-09" db="EMBL/GenBank/DDBJ databases">
        <authorList>
            <person name="Feng G."/>
            <person name="Zhu H."/>
        </authorList>
    </citation>
    <scope>NUCLEOTIDE SEQUENCE [LARGE SCALE GENOMIC DNA]</scope>
    <source>
        <strain evidence="5">1PNM-20</strain>
    </source>
</reference>
<dbReference type="SUPFAM" id="SSF56645">
    <property type="entry name" value="Acyl-CoA dehydrogenase NM domain-like"/>
    <property type="match status" value="1"/>
</dbReference>
<dbReference type="GO" id="GO:0033539">
    <property type="term" value="P:fatty acid beta-oxidation using acyl-CoA dehydrogenase"/>
    <property type="evidence" value="ECO:0007669"/>
    <property type="project" value="TreeGrafter"/>
</dbReference>
<evidence type="ECO:0000313" key="4">
    <source>
        <dbReference type="EMBL" id="PAX06789.1"/>
    </source>
</evidence>
<evidence type="ECO:0000256" key="1">
    <source>
        <dbReference type="ARBA" id="ARBA00022946"/>
    </source>
</evidence>
<accession>A0A2A2SC08</accession>
<evidence type="ECO:0000313" key="5">
    <source>
        <dbReference type="Proteomes" id="UP000218151"/>
    </source>
</evidence>
<dbReference type="InterPro" id="IPR052033">
    <property type="entry name" value="Glutaryl-CoA_DH_mitochondrial"/>
</dbReference>
<dbReference type="InterPro" id="IPR037069">
    <property type="entry name" value="AcylCoA_DH/ox_N_sf"/>
</dbReference>
<name>A0A2A2SC08_9SPHN</name>
<dbReference type="GO" id="GO:0004361">
    <property type="term" value="F:glutaryl-CoA dehydrogenase activity"/>
    <property type="evidence" value="ECO:0007669"/>
    <property type="project" value="TreeGrafter"/>
</dbReference>
<evidence type="ECO:0000256" key="2">
    <source>
        <dbReference type="ARBA" id="ARBA00023002"/>
    </source>
</evidence>
<dbReference type="EMBL" id="NSLI01000005">
    <property type="protein sequence ID" value="PAX06789.1"/>
    <property type="molecule type" value="Genomic_DNA"/>
</dbReference>
<dbReference type="EMBL" id="NSLI01000006">
    <property type="protein sequence ID" value="PAX06512.1"/>
    <property type="molecule type" value="Genomic_DNA"/>
</dbReference>
<dbReference type="InterPro" id="IPR009100">
    <property type="entry name" value="AcylCoA_DH/oxidase_NM_dom_sf"/>
</dbReference>
<gene>
    <name evidence="4" type="ORF">CKY28_16860</name>
    <name evidence="3" type="ORF">CKY28_17340</name>
</gene>
<dbReference type="GO" id="GO:0050660">
    <property type="term" value="F:flavin adenine dinucleotide binding"/>
    <property type="evidence" value="ECO:0007669"/>
    <property type="project" value="InterPro"/>
</dbReference>
<comment type="caution">
    <text evidence="4">The sequence shown here is derived from an EMBL/GenBank/DDBJ whole genome shotgun (WGS) entry which is preliminary data.</text>
</comment>
<dbReference type="GO" id="GO:0046949">
    <property type="term" value="P:fatty-acyl-CoA biosynthetic process"/>
    <property type="evidence" value="ECO:0007669"/>
    <property type="project" value="TreeGrafter"/>
</dbReference>
<sequence>MATMGRFEWDDPFLLDEQLSDDERMIRDTAHAYARERLLPRVAHAFQHEHTDPEIFR</sequence>
<evidence type="ECO:0000313" key="3">
    <source>
        <dbReference type="EMBL" id="PAX06512.1"/>
    </source>
</evidence>
<keyword evidence="1" id="KW-0809">Transit peptide</keyword>
<proteinExistence type="predicted"/>
<dbReference type="Proteomes" id="UP000218151">
    <property type="component" value="Unassembled WGS sequence"/>
</dbReference>
<dbReference type="GO" id="GO:0000062">
    <property type="term" value="F:fatty-acyl-CoA binding"/>
    <property type="evidence" value="ECO:0007669"/>
    <property type="project" value="TreeGrafter"/>
</dbReference>
<dbReference type="PANTHER" id="PTHR42807">
    <property type="entry name" value="GLUTARYL-COA DEHYDROGENASE, MITOCHONDRIAL"/>
    <property type="match status" value="1"/>
</dbReference>
<protein>
    <submittedName>
        <fullName evidence="4">Acyl-CoA dehydrogenase</fullName>
    </submittedName>
</protein>